<feature type="transmembrane region" description="Helical" evidence="1">
    <location>
        <begin position="117"/>
        <end position="141"/>
    </location>
</feature>
<feature type="transmembrane region" description="Helical" evidence="1">
    <location>
        <begin position="335"/>
        <end position="353"/>
    </location>
</feature>
<feature type="transmembrane region" description="Helical" evidence="1">
    <location>
        <begin position="416"/>
        <end position="437"/>
    </location>
</feature>
<evidence type="ECO:0000313" key="2">
    <source>
        <dbReference type="EMBL" id="RRC95398.1"/>
    </source>
</evidence>
<organism evidence="2 3">
    <name type="scientific">Schaalia canis</name>
    <dbReference type="NCBI Taxonomy" id="100469"/>
    <lineage>
        <taxon>Bacteria</taxon>
        <taxon>Bacillati</taxon>
        <taxon>Actinomycetota</taxon>
        <taxon>Actinomycetes</taxon>
        <taxon>Actinomycetales</taxon>
        <taxon>Actinomycetaceae</taxon>
        <taxon>Schaalia</taxon>
    </lineage>
</organism>
<keyword evidence="1" id="KW-0812">Transmembrane</keyword>
<keyword evidence="1" id="KW-1133">Transmembrane helix</keyword>
<proteinExistence type="predicted"/>
<feature type="transmembrane region" description="Helical" evidence="1">
    <location>
        <begin position="282"/>
        <end position="304"/>
    </location>
</feature>
<evidence type="ECO:0000313" key="3">
    <source>
        <dbReference type="Proteomes" id="UP000280444"/>
    </source>
</evidence>
<gene>
    <name evidence="2" type="ORF">EII11_05865</name>
</gene>
<keyword evidence="1" id="KW-0472">Membrane</keyword>
<dbReference type="RefSeq" id="WP_124870019.1">
    <property type="nucleotide sequence ID" value="NZ_RQZF01000004.1"/>
</dbReference>
<dbReference type="Proteomes" id="UP000280444">
    <property type="component" value="Unassembled WGS sequence"/>
</dbReference>
<name>A0A3P1SE25_9ACTO</name>
<feature type="transmembrane region" description="Helical" evidence="1">
    <location>
        <begin position="387"/>
        <end position="410"/>
    </location>
</feature>
<feature type="transmembrane region" description="Helical" evidence="1">
    <location>
        <begin position="21"/>
        <end position="44"/>
    </location>
</feature>
<keyword evidence="3" id="KW-1185">Reference proteome</keyword>
<feature type="transmembrane region" description="Helical" evidence="1">
    <location>
        <begin position="200"/>
        <end position="221"/>
    </location>
</feature>
<dbReference type="OrthoDB" id="5118998at2"/>
<dbReference type="AlphaFoldDB" id="A0A3P1SE25"/>
<comment type="caution">
    <text evidence="2">The sequence shown here is derived from an EMBL/GenBank/DDBJ whole genome shotgun (WGS) entry which is preliminary data.</text>
</comment>
<dbReference type="EMBL" id="RQZF01000004">
    <property type="protein sequence ID" value="RRC95398.1"/>
    <property type="molecule type" value="Genomic_DNA"/>
</dbReference>
<accession>A0A3P1SE25</accession>
<feature type="transmembrane region" description="Helical" evidence="1">
    <location>
        <begin position="153"/>
        <end position="179"/>
    </location>
</feature>
<sequence length="448" mass="47216">MNQLLVASRALLRSRDRATSILTILALALPHAVFLSVIGGVYAFMGREAHPINSVMEDQPYTPLAIFAAVLVVIPALSMGAAAARLGVSRKAQALAVQRLIGLPPAPAQGAAMLDTLVHAAVGIAVGSVLYAAFLPVWQLVSFHGVPLTIGEMWMGIVPLVACGAIMLGLTALSSVTAMRKVMITPLGVVRRTERAKVSWVNIAVALVLLALWFGPGQIVMRLDLGQTLVLTIFMGFFAGAIAVVNLVGPWTLQILGRIIARLARRPETLLAGRRIVDNPKAVWRSFGAMSLVGFIVGLTVPAIELVRAVSPVDSTMPADMAAQIETLFTDIQTGLFLTLGMTVVLAAIATAIQQSIRVVDTAAQAESLDRMGATASFLHRSRRREVAIPAVVTIGGALLAGVLFMAPVMAVSNPIVPLTVLAVTLLVSVVLIVAAAESGRFFEKKKA</sequence>
<reference evidence="2 3" key="1">
    <citation type="submission" date="2018-11" db="EMBL/GenBank/DDBJ databases">
        <title>Genomes From Bacteria Associated with the Canine Oral Cavity: a Test Case for Automated Genome-Based Taxonomic Assignment.</title>
        <authorList>
            <person name="Coil D.A."/>
            <person name="Jospin G."/>
            <person name="Darling A.E."/>
            <person name="Wallis C."/>
            <person name="Davis I.J."/>
            <person name="Harris S."/>
            <person name="Eisen J.A."/>
            <person name="Holcombe L.J."/>
            <person name="O'Flynn C."/>
        </authorList>
    </citation>
    <scope>NUCLEOTIDE SEQUENCE [LARGE SCALE GENOMIC DNA]</scope>
    <source>
        <strain evidence="2 3">OH770</strain>
    </source>
</reference>
<evidence type="ECO:0000256" key="1">
    <source>
        <dbReference type="SAM" id="Phobius"/>
    </source>
</evidence>
<protein>
    <submittedName>
        <fullName evidence="2">ABC transporter permease</fullName>
    </submittedName>
</protein>
<feature type="transmembrane region" description="Helical" evidence="1">
    <location>
        <begin position="64"/>
        <end position="84"/>
    </location>
</feature>
<feature type="transmembrane region" description="Helical" evidence="1">
    <location>
        <begin position="233"/>
        <end position="261"/>
    </location>
</feature>